<dbReference type="SMART" id="SM00192">
    <property type="entry name" value="LDLa"/>
    <property type="match status" value="1"/>
</dbReference>
<feature type="disulfide bond" evidence="2">
    <location>
        <begin position="12"/>
        <end position="30"/>
    </location>
</feature>
<name>A0A813SCC5_9BILA</name>
<evidence type="ECO:0000256" key="3">
    <source>
        <dbReference type="SAM" id="MobiDB-lite"/>
    </source>
</evidence>
<feature type="region of interest" description="Disordered" evidence="3">
    <location>
        <begin position="385"/>
        <end position="419"/>
    </location>
</feature>
<dbReference type="EMBL" id="CAJNOC010000743">
    <property type="protein sequence ID" value="CAF0798424.1"/>
    <property type="molecule type" value="Genomic_DNA"/>
</dbReference>
<dbReference type="AlphaFoldDB" id="A0A813SCC5"/>
<evidence type="ECO:0000256" key="2">
    <source>
        <dbReference type="PROSITE-ProRule" id="PRU00124"/>
    </source>
</evidence>
<feature type="transmembrane region" description="Helical" evidence="4">
    <location>
        <begin position="111"/>
        <end position="135"/>
    </location>
</feature>
<evidence type="ECO:0000256" key="4">
    <source>
        <dbReference type="SAM" id="Phobius"/>
    </source>
</evidence>
<dbReference type="PROSITE" id="PS50068">
    <property type="entry name" value="LDLRA_2"/>
    <property type="match status" value="1"/>
</dbReference>
<reference evidence="5" key="1">
    <citation type="submission" date="2021-02" db="EMBL/GenBank/DDBJ databases">
        <authorList>
            <person name="Nowell W R."/>
        </authorList>
    </citation>
    <scope>NUCLEOTIDE SEQUENCE</scope>
    <source>
        <strain evidence="5">Ploen Becks lab</strain>
    </source>
</reference>
<dbReference type="Pfam" id="PF00057">
    <property type="entry name" value="Ldl_recept_a"/>
    <property type="match status" value="1"/>
</dbReference>
<keyword evidence="4" id="KW-1133">Transmembrane helix</keyword>
<gene>
    <name evidence="5" type="ORF">OXX778_LOCUS6336</name>
</gene>
<evidence type="ECO:0000313" key="6">
    <source>
        <dbReference type="Proteomes" id="UP000663879"/>
    </source>
</evidence>
<sequence>MVCLSSKDEFQCKSDECIKWTYVCDGISHCSNKADEDCDMCTNDLYICKDSSRINCTLACSTLGYIPCKNYADRKICASYNKKTSLFNKYGSFDIGERSSFLKGIPSNEKFMLTAVGLFVIAFLIISFLLFGLIYKRYKQKKKRDFTTRLVNNHQEENVNSNENINANTKINPLNQISLSKSNSNNSINSRDRIYISNSNNLIFGDKNPNNFNESNNNNKYILKLTKSNDLLMTKDQPDTTKIIDVHLNSSELKDSDVNDYQMYGEPPPSYKQSQFYPKANLKKIKNKNSEITTEPLLKVSDNNESLEDTSSHIYENIDELNTSNDSQKKLAHHGNNSRCSVGNKRAKFQTLKKNSLSGSMKLINRKQNVSTDSNNHSDLDISTISPSTISTSSNSTLNNQKFQKSKKQGISSINEQIL</sequence>
<dbReference type="InterPro" id="IPR023415">
    <property type="entry name" value="LDLR_class-A_CS"/>
</dbReference>
<protein>
    <submittedName>
        <fullName evidence="5">Uncharacterized protein</fullName>
    </submittedName>
</protein>
<proteinExistence type="predicted"/>
<dbReference type="InterPro" id="IPR002172">
    <property type="entry name" value="LDrepeatLR_classA_rpt"/>
</dbReference>
<dbReference type="Proteomes" id="UP000663879">
    <property type="component" value="Unassembled WGS sequence"/>
</dbReference>
<keyword evidence="4" id="KW-0812">Transmembrane</keyword>
<dbReference type="PROSITE" id="PS01209">
    <property type="entry name" value="LDLRA_1"/>
    <property type="match status" value="1"/>
</dbReference>
<dbReference type="SUPFAM" id="SSF57424">
    <property type="entry name" value="LDL receptor-like module"/>
    <property type="match status" value="1"/>
</dbReference>
<evidence type="ECO:0000313" key="5">
    <source>
        <dbReference type="EMBL" id="CAF0798424.1"/>
    </source>
</evidence>
<accession>A0A813SCC5</accession>
<feature type="compositionally biased region" description="Polar residues" evidence="3">
    <location>
        <begin position="409"/>
        <end position="419"/>
    </location>
</feature>
<comment type="caution">
    <text evidence="2">Lacks conserved residue(s) required for the propagation of feature annotation.</text>
</comment>
<organism evidence="5 6">
    <name type="scientific">Brachionus calyciflorus</name>
    <dbReference type="NCBI Taxonomy" id="104777"/>
    <lineage>
        <taxon>Eukaryota</taxon>
        <taxon>Metazoa</taxon>
        <taxon>Spiralia</taxon>
        <taxon>Gnathifera</taxon>
        <taxon>Rotifera</taxon>
        <taxon>Eurotatoria</taxon>
        <taxon>Monogononta</taxon>
        <taxon>Pseudotrocha</taxon>
        <taxon>Ploima</taxon>
        <taxon>Brachionidae</taxon>
        <taxon>Brachionus</taxon>
    </lineage>
</organism>
<dbReference type="OrthoDB" id="19606at2759"/>
<keyword evidence="4" id="KW-0472">Membrane</keyword>
<dbReference type="InterPro" id="IPR036055">
    <property type="entry name" value="LDL_receptor-like_sf"/>
</dbReference>
<dbReference type="Gene3D" id="4.10.400.10">
    <property type="entry name" value="Low-density Lipoprotein Receptor"/>
    <property type="match status" value="1"/>
</dbReference>
<evidence type="ECO:0000256" key="1">
    <source>
        <dbReference type="ARBA" id="ARBA00023157"/>
    </source>
</evidence>
<keyword evidence="6" id="KW-1185">Reference proteome</keyword>
<keyword evidence="1 2" id="KW-1015">Disulfide bond</keyword>
<dbReference type="CDD" id="cd00112">
    <property type="entry name" value="LDLa"/>
    <property type="match status" value="1"/>
</dbReference>
<comment type="caution">
    <text evidence="5">The sequence shown here is derived from an EMBL/GenBank/DDBJ whole genome shotgun (WGS) entry which is preliminary data.</text>
</comment>
<feature type="compositionally biased region" description="Low complexity" evidence="3">
    <location>
        <begin position="385"/>
        <end position="400"/>
    </location>
</feature>